<evidence type="ECO:0000259" key="1">
    <source>
        <dbReference type="Pfam" id="PF25902"/>
    </source>
</evidence>
<reference evidence="3" key="1">
    <citation type="submission" date="2016-10" db="EMBL/GenBank/DDBJ databases">
        <authorList>
            <person name="Varghese N."/>
            <person name="Submissions S."/>
        </authorList>
    </citation>
    <scope>NUCLEOTIDE SEQUENCE [LARGE SCALE GENOMIC DNA]</scope>
    <source>
        <strain evidence="3">CGMCC 1.7738</strain>
    </source>
</reference>
<protein>
    <recommendedName>
        <fullName evidence="1">DUF7961 domain-containing protein</fullName>
    </recommendedName>
</protein>
<proteinExistence type="predicted"/>
<sequence>MYCYRPDEIDRERAHHQALKQVTETNQRDIGVKRIGNLGELAFESFCREYLPVEMWHWENDDAMRLCNPESYSGHDFEIFGYTVDVKTSLRCSRFRLHRSRWSASEEETLQRHCLDKERAGRSASVHYYSETCSERMQILRRLNVGSGSGRRC</sequence>
<organism evidence="2 3">
    <name type="scientific">Halogranum rubrum</name>
    <dbReference type="NCBI Taxonomy" id="553466"/>
    <lineage>
        <taxon>Archaea</taxon>
        <taxon>Methanobacteriati</taxon>
        <taxon>Methanobacteriota</taxon>
        <taxon>Stenosarchaea group</taxon>
        <taxon>Halobacteria</taxon>
        <taxon>Halobacteriales</taxon>
        <taxon>Haloferacaceae</taxon>
    </lineage>
</organism>
<evidence type="ECO:0000313" key="2">
    <source>
        <dbReference type="EMBL" id="SFL67627.1"/>
    </source>
</evidence>
<accession>A0A1I4JN41</accession>
<dbReference type="STRING" id="553466.SAMN04487950_4577"/>
<gene>
    <name evidence="2" type="ORF">SAMN04487950_4577</name>
</gene>
<dbReference type="Proteomes" id="UP000199607">
    <property type="component" value="Unassembled WGS sequence"/>
</dbReference>
<dbReference type="AlphaFoldDB" id="A0A1I4JN41"/>
<feature type="domain" description="DUF7961" evidence="1">
    <location>
        <begin position="1"/>
        <end position="98"/>
    </location>
</feature>
<dbReference type="EMBL" id="FOTC01000012">
    <property type="protein sequence ID" value="SFL67627.1"/>
    <property type="molecule type" value="Genomic_DNA"/>
</dbReference>
<dbReference type="InterPro" id="IPR058992">
    <property type="entry name" value="DUF7961_N"/>
</dbReference>
<name>A0A1I4JN41_9EURY</name>
<keyword evidence="3" id="KW-1185">Reference proteome</keyword>
<dbReference type="Pfam" id="PF25902">
    <property type="entry name" value="DUF7961_N"/>
    <property type="match status" value="1"/>
</dbReference>
<evidence type="ECO:0000313" key="3">
    <source>
        <dbReference type="Proteomes" id="UP000199607"/>
    </source>
</evidence>